<dbReference type="EMBL" id="CP001778">
    <property type="protein sequence ID" value="ADD44716.1"/>
    <property type="molecule type" value="Genomic_DNA"/>
</dbReference>
<dbReference type="InterPro" id="IPR038056">
    <property type="entry name" value="YjbR-like_sf"/>
</dbReference>
<name>D3QAS0_STANL</name>
<dbReference type="eggNOG" id="COG2315">
    <property type="taxonomic scope" value="Bacteria"/>
</dbReference>
<dbReference type="KEGG" id="sna:Snas_5080"/>
<dbReference type="STRING" id="446470.Snas_5080"/>
<dbReference type="HOGENOM" id="CLU_135068_0_0_11"/>
<dbReference type="Proteomes" id="UP000000844">
    <property type="component" value="Chromosome"/>
</dbReference>
<gene>
    <name evidence="1" type="ordered locus">Snas_5080</name>
</gene>
<dbReference type="AlphaFoldDB" id="D3QAS0"/>
<dbReference type="RefSeq" id="WP_013020287.1">
    <property type="nucleotide sequence ID" value="NC_013947.1"/>
</dbReference>
<protein>
    <recommendedName>
        <fullName evidence="3">DifB protein</fullName>
    </recommendedName>
</protein>
<accession>D3QAS0</accession>
<dbReference type="OrthoDB" id="3194910at2"/>
<evidence type="ECO:0000313" key="1">
    <source>
        <dbReference type="EMBL" id="ADD44716.1"/>
    </source>
</evidence>
<keyword evidence="2" id="KW-1185">Reference proteome</keyword>
<dbReference type="Gene3D" id="3.90.1150.30">
    <property type="match status" value="1"/>
</dbReference>
<dbReference type="Pfam" id="PF04237">
    <property type="entry name" value="YjbR"/>
    <property type="match status" value="1"/>
</dbReference>
<evidence type="ECO:0008006" key="3">
    <source>
        <dbReference type="Google" id="ProtNLM"/>
    </source>
</evidence>
<organism evidence="1 2">
    <name type="scientific">Stackebrandtia nassauensis (strain DSM 44728 / CIP 108903 / NRRL B-16338 / NBRC 102104 / LLR-40K-21)</name>
    <dbReference type="NCBI Taxonomy" id="446470"/>
    <lineage>
        <taxon>Bacteria</taxon>
        <taxon>Bacillati</taxon>
        <taxon>Actinomycetota</taxon>
        <taxon>Actinomycetes</taxon>
        <taxon>Glycomycetales</taxon>
        <taxon>Glycomycetaceae</taxon>
        <taxon>Stackebrandtia</taxon>
    </lineage>
</organism>
<evidence type="ECO:0000313" key="2">
    <source>
        <dbReference type="Proteomes" id="UP000000844"/>
    </source>
</evidence>
<dbReference type="SUPFAM" id="SSF142906">
    <property type="entry name" value="YjbR-like"/>
    <property type="match status" value="1"/>
</dbReference>
<reference evidence="1 2" key="1">
    <citation type="journal article" date="2009" name="Stand. Genomic Sci.">
        <title>Complete genome sequence of Stackebrandtia nassauensis type strain (LLR-40K-21).</title>
        <authorList>
            <person name="Munk C."/>
            <person name="Lapidus A."/>
            <person name="Copeland A."/>
            <person name="Jando M."/>
            <person name="Mayilraj S."/>
            <person name="Glavina Del Rio T."/>
            <person name="Nolan M."/>
            <person name="Chen F."/>
            <person name="Lucas S."/>
            <person name="Tice H."/>
            <person name="Cheng J.F."/>
            <person name="Han C."/>
            <person name="Detter J.C."/>
            <person name="Bruce D."/>
            <person name="Goodwin L."/>
            <person name="Chain P."/>
            <person name="Pitluck S."/>
            <person name="Goker M."/>
            <person name="Ovchinikova G."/>
            <person name="Pati A."/>
            <person name="Ivanova N."/>
            <person name="Mavromatis K."/>
            <person name="Chen A."/>
            <person name="Palaniappan K."/>
            <person name="Land M."/>
            <person name="Hauser L."/>
            <person name="Chang Y.J."/>
            <person name="Jeffries C.D."/>
            <person name="Bristow J."/>
            <person name="Eisen J.A."/>
            <person name="Markowitz V."/>
            <person name="Hugenholtz P."/>
            <person name="Kyrpides N.C."/>
            <person name="Klenk H.P."/>
        </authorList>
    </citation>
    <scope>NUCLEOTIDE SEQUENCE [LARGE SCALE GENOMIC DNA]</scope>
    <source>
        <strain evidence="2">DSM 44728 / CIP 108903 / NRRL B-16338 / NBRC 102104 / LLR-40K-21</strain>
    </source>
</reference>
<dbReference type="InterPro" id="IPR058532">
    <property type="entry name" value="YjbR/MT2646/Rv2570-like"/>
</dbReference>
<sequence>MTPAELRTTLLEFALSLPEAWRDAPWGEEDVVVKVRKKIFAFLGSDEDPSSVTVKLRDGHGHAMSLPGAKPTGYGLGRHGWVSLPLAEVAEDVELLCDWVEESYRLVAPKTLVARLDADADPAV</sequence>
<proteinExistence type="predicted"/>